<comment type="caution">
    <text evidence="2">The sequence shown here is derived from an EMBL/GenBank/DDBJ whole genome shotgun (WGS) entry which is preliminary data.</text>
</comment>
<name>A0ABW4JFN0_9BACL</name>
<sequence length="82" mass="9650">MKTKFSKWLEQNEIQPAAFAKRYRIELETLKELMSNTNAEVTHEERNKLRKAIREIDPTANTYDFWSVSPSSDVQNFILDVS</sequence>
<protein>
    <submittedName>
        <fullName evidence="2">Uncharacterized protein</fullName>
    </submittedName>
</protein>
<accession>A0ABW4JFN0</accession>
<dbReference type="EMBL" id="JBHUCX010000017">
    <property type="protein sequence ID" value="MFD1674138.1"/>
    <property type="molecule type" value="Genomic_DNA"/>
</dbReference>
<feature type="coiled-coil region" evidence="1">
    <location>
        <begin position="20"/>
        <end position="47"/>
    </location>
</feature>
<evidence type="ECO:0000313" key="2">
    <source>
        <dbReference type="EMBL" id="MFD1674138.1"/>
    </source>
</evidence>
<gene>
    <name evidence="2" type="ORF">ACFSB2_05355</name>
</gene>
<dbReference type="Proteomes" id="UP001597079">
    <property type="component" value="Unassembled WGS sequence"/>
</dbReference>
<proteinExistence type="predicted"/>
<organism evidence="2 3">
    <name type="scientific">Alicyclobacillus fodiniaquatilis</name>
    <dbReference type="NCBI Taxonomy" id="1661150"/>
    <lineage>
        <taxon>Bacteria</taxon>
        <taxon>Bacillati</taxon>
        <taxon>Bacillota</taxon>
        <taxon>Bacilli</taxon>
        <taxon>Bacillales</taxon>
        <taxon>Alicyclobacillaceae</taxon>
        <taxon>Alicyclobacillus</taxon>
    </lineage>
</organism>
<reference evidence="3" key="1">
    <citation type="journal article" date="2019" name="Int. J. Syst. Evol. Microbiol.">
        <title>The Global Catalogue of Microorganisms (GCM) 10K type strain sequencing project: providing services to taxonomists for standard genome sequencing and annotation.</title>
        <authorList>
            <consortium name="The Broad Institute Genomics Platform"/>
            <consortium name="The Broad Institute Genome Sequencing Center for Infectious Disease"/>
            <person name="Wu L."/>
            <person name="Ma J."/>
        </authorList>
    </citation>
    <scope>NUCLEOTIDE SEQUENCE [LARGE SCALE GENOMIC DNA]</scope>
    <source>
        <strain evidence="3">CGMCC 1.12286</strain>
    </source>
</reference>
<evidence type="ECO:0000256" key="1">
    <source>
        <dbReference type="SAM" id="Coils"/>
    </source>
</evidence>
<dbReference type="RefSeq" id="WP_377941912.1">
    <property type="nucleotide sequence ID" value="NZ_JBHUCX010000017.1"/>
</dbReference>
<evidence type="ECO:0000313" key="3">
    <source>
        <dbReference type="Proteomes" id="UP001597079"/>
    </source>
</evidence>
<keyword evidence="3" id="KW-1185">Reference proteome</keyword>
<keyword evidence="1" id="KW-0175">Coiled coil</keyword>